<dbReference type="GeneID" id="85363520"/>
<dbReference type="EMBL" id="JAUEPS010000087">
    <property type="protein sequence ID" value="KAK0439281.1"/>
    <property type="molecule type" value="Genomic_DNA"/>
</dbReference>
<proteinExistence type="predicted"/>
<dbReference type="Proteomes" id="UP001175211">
    <property type="component" value="Unassembled WGS sequence"/>
</dbReference>
<protein>
    <submittedName>
        <fullName evidence="2">Uncharacterized protein</fullName>
    </submittedName>
</protein>
<reference evidence="2" key="1">
    <citation type="submission" date="2023-06" db="EMBL/GenBank/DDBJ databases">
        <authorList>
            <consortium name="Lawrence Berkeley National Laboratory"/>
            <person name="Ahrendt S."/>
            <person name="Sahu N."/>
            <person name="Indic B."/>
            <person name="Wong-Bajracharya J."/>
            <person name="Merenyi Z."/>
            <person name="Ke H.-M."/>
            <person name="Monk M."/>
            <person name="Kocsube S."/>
            <person name="Drula E."/>
            <person name="Lipzen A."/>
            <person name="Balint B."/>
            <person name="Henrissat B."/>
            <person name="Andreopoulos B."/>
            <person name="Martin F.M."/>
            <person name="Harder C.B."/>
            <person name="Rigling D."/>
            <person name="Ford K.L."/>
            <person name="Foster G.D."/>
            <person name="Pangilinan J."/>
            <person name="Papanicolaou A."/>
            <person name="Barry K."/>
            <person name="LaButti K."/>
            <person name="Viragh M."/>
            <person name="Koriabine M."/>
            <person name="Yan M."/>
            <person name="Riley R."/>
            <person name="Champramary S."/>
            <person name="Plett K.L."/>
            <person name="Tsai I.J."/>
            <person name="Slot J."/>
            <person name="Sipos G."/>
            <person name="Plett J."/>
            <person name="Nagy L.G."/>
            <person name="Grigoriev I.V."/>
        </authorList>
    </citation>
    <scope>NUCLEOTIDE SEQUENCE</scope>
    <source>
        <strain evidence="2">CCBAS 213</strain>
    </source>
</reference>
<keyword evidence="1" id="KW-1133">Transmembrane helix</keyword>
<gene>
    <name evidence="2" type="ORF">EV420DRAFT_1734129</name>
</gene>
<feature type="transmembrane region" description="Helical" evidence="1">
    <location>
        <begin position="52"/>
        <end position="75"/>
    </location>
</feature>
<keyword evidence="1" id="KW-0812">Transmembrane</keyword>
<evidence type="ECO:0000313" key="2">
    <source>
        <dbReference type="EMBL" id="KAK0439281.1"/>
    </source>
</evidence>
<sequence>MADQVEEQQMVEILLLSPRYSTASDNLSTRSKFGITQSSMVAQSTLLSSPSLMIFGLILVAAFIAGVHHFLLAFLHERIVQDQFWMKNTSNTFSILVQTLSAASVSASLMQLIWWFLHCRSFTITQLNNLFSLPNSFPTVCLASSKMLWKIFPIVTMAALVQAYTLVSILAPNMLEGGTASPKMDNITVPTIFFGRDPQEHGWAFPAPPTYCNYQIATGFSRVLGSSLQSDILIGWSAPMGCENGCNYTIEYGAPALLCSDINAASIFDYANDTGSPFSPSAVLLNNSDFTTVYNGTYEFYNDGINVIVAWQRYYLNGDSIVGGVLCSLFNITQRSTVSFFNNTGVIVPRIISYNEPYKALIPQNVSSDCGGPHVPKTSFTQSYYLSYSALMEWLALRLRGTISYRSAQQWDFMSSVIDSSLFVVNETAVTFSPRGASVKTALEQVLVNLTVALIGAGREMTTVNATIMLNQLV</sequence>
<keyword evidence="1" id="KW-0472">Membrane</keyword>
<accession>A0AA39JAN5</accession>
<name>A0AA39JAN5_ARMTA</name>
<evidence type="ECO:0000313" key="3">
    <source>
        <dbReference type="Proteomes" id="UP001175211"/>
    </source>
</evidence>
<dbReference type="AlphaFoldDB" id="A0AA39JAN5"/>
<feature type="transmembrane region" description="Helical" evidence="1">
    <location>
        <begin position="95"/>
        <end position="117"/>
    </location>
</feature>
<evidence type="ECO:0000256" key="1">
    <source>
        <dbReference type="SAM" id="Phobius"/>
    </source>
</evidence>
<dbReference type="RefSeq" id="XP_060323212.1">
    <property type="nucleotide sequence ID" value="XM_060479972.1"/>
</dbReference>
<comment type="caution">
    <text evidence="2">The sequence shown here is derived from an EMBL/GenBank/DDBJ whole genome shotgun (WGS) entry which is preliminary data.</text>
</comment>
<organism evidence="2 3">
    <name type="scientific">Armillaria tabescens</name>
    <name type="common">Ringless honey mushroom</name>
    <name type="synonym">Agaricus tabescens</name>
    <dbReference type="NCBI Taxonomy" id="1929756"/>
    <lineage>
        <taxon>Eukaryota</taxon>
        <taxon>Fungi</taxon>
        <taxon>Dikarya</taxon>
        <taxon>Basidiomycota</taxon>
        <taxon>Agaricomycotina</taxon>
        <taxon>Agaricomycetes</taxon>
        <taxon>Agaricomycetidae</taxon>
        <taxon>Agaricales</taxon>
        <taxon>Marasmiineae</taxon>
        <taxon>Physalacriaceae</taxon>
        <taxon>Desarmillaria</taxon>
    </lineage>
</organism>
<keyword evidence="3" id="KW-1185">Reference proteome</keyword>